<name>A0A937XGK0_UNCW3</name>
<organism evidence="1 2">
    <name type="scientific">candidate division WOR-3 bacterium</name>
    <dbReference type="NCBI Taxonomy" id="2052148"/>
    <lineage>
        <taxon>Bacteria</taxon>
        <taxon>Bacteria division WOR-3</taxon>
    </lineage>
</organism>
<protein>
    <submittedName>
        <fullName evidence="1">Uncharacterized protein</fullName>
    </submittedName>
</protein>
<gene>
    <name evidence="1" type="ORF">FJY68_12975</name>
</gene>
<sequence>MTEELTPTLLVRRPELAKALRDFRSCVKKRRRWDAHLYCEMERLVIATKGTHVSIEAHGWWPVDIVVPMQSLMAVVDMNFRTDPVVVSFLGGELNVDTVRLACERMSQDAAARRCGTGSLRPIQPARNPHPIHFR</sequence>
<accession>A0A937XGK0</accession>
<proteinExistence type="predicted"/>
<dbReference type="EMBL" id="VGIR01000126">
    <property type="protein sequence ID" value="MBM3332737.1"/>
    <property type="molecule type" value="Genomic_DNA"/>
</dbReference>
<reference evidence="1" key="1">
    <citation type="submission" date="2019-03" db="EMBL/GenBank/DDBJ databases">
        <title>Lake Tanganyika Metagenome-Assembled Genomes (MAGs).</title>
        <authorList>
            <person name="Tran P."/>
        </authorList>
    </citation>
    <scope>NUCLEOTIDE SEQUENCE</scope>
    <source>
        <strain evidence="1">K_DeepCast_150m_m2_040</strain>
    </source>
</reference>
<evidence type="ECO:0000313" key="1">
    <source>
        <dbReference type="EMBL" id="MBM3332737.1"/>
    </source>
</evidence>
<dbReference type="Proteomes" id="UP000779900">
    <property type="component" value="Unassembled WGS sequence"/>
</dbReference>
<dbReference type="AlphaFoldDB" id="A0A937XGK0"/>
<comment type="caution">
    <text evidence="1">The sequence shown here is derived from an EMBL/GenBank/DDBJ whole genome shotgun (WGS) entry which is preliminary data.</text>
</comment>
<evidence type="ECO:0000313" key="2">
    <source>
        <dbReference type="Proteomes" id="UP000779900"/>
    </source>
</evidence>